<evidence type="ECO:0000256" key="3">
    <source>
        <dbReference type="ARBA" id="ARBA00022729"/>
    </source>
</evidence>
<feature type="chain" id="PRO_5011998069" evidence="5">
    <location>
        <begin position="27"/>
        <end position="374"/>
    </location>
</feature>
<dbReference type="PROSITE" id="PS51257">
    <property type="entry name" value="PROKAR_LIPOPROTEIN"/>
    <property type="match status" value="1"/>
</dbReference>
<evidence type="ECO:0000259" key="6">
    <source>
        <dbReference type="Pfam" id="PF13407"/>
    </source>
</evidence>
<evidence type="ECO:0000313" key="8">
    <source>
        <dbReference type="Proteomes" id="UP000219994"/>
    </source>
</evidence>
<name>A0A2A6FU05_9MICO</name>
<dbReference type="InterPro" id="IPR028082">
    <property type="entry name" value="Peripla_BP_I"/>
</dbReference>
<dbReference type="InterPro" id="IPR025997">
    <property type="entry name" value="SBP_2_dom"/>
</dbReference>
<sequence length="374" mass="38602">MNTAIRARRVSIRAAVGTLTLTLALAGCSPTGSGGDTPSTPAAKPSLEFAGPNGEKPGALSELSLTNDELAKVKEGKYTAAFVWHTSSDFVSAVEKGAREEFKKLGIDVVASTQANFNAATQANNVQTVLALHPNIIVTIAVDPTSAAKAFKPAVDAGTKLAIMTTPPAGYQAGKEFVSIVTENLTEAGRYNAEILGDALGKKGEVGYISYNANFWFTNQRDKAFKDWLAYEYPDMKIVGSEGFADETATQTIAAAMIAKNPNIKGIYVSWATAAQGVVAAIKAAGRTDIKVVTNDLDTTLGAAMVSGTSVAGMVGNGSIGIGQGLALVGAYGVLGKSAPALVASDPTKVTKTDLDKGWLSDYGTKPPSSITGS</sequence>
<organism evidence="7 8">
    <name type="scientific">Candidatus Lumbricidiphila eiseniae</name>
    <dbReference type="NCBI Taxonomy" id="1969409"/>
    <lineage>
        <taxon>Bacteria</taxon>
        <taxon>Bacillati</taxon>
        <taxon>Actinomycetota</taxon>
        <taxon>Actinomycetes</taxon>
        <taxon>Micrococcales</taxon>
        <taxon>Microbacteriaceae</taxon>
        <taxon>Candidatus Lumbricidiphila</taxon>
    </lineage>
</organism>
<gene>
    <name evidence="7" type="ORF">B5766_01925</name>
</gene>
<comment type="caution">
    <text evidence="7">The sequence shown here is derived from an EMBL/GenBank/DDBJ whole genome shotgun (WGS) entry which is preliminary data.</text>
</comment>
<accession>A0A2A6FU05</accession>
<evidence type="ECO:0000256" key="2">
    <source>
        <dbReference type="ARBA" id="ARBA00007639"/>
    </source>
</evidence>
<reference evidence="8" key="1">
    <citation type="submission" date="2017-03" db="EMBL/GenBank/DDBJ databases">
        <authorList>
            <person name="Lund M.B."/>
        </authorList>
    </citation>
    <scope>NUCLEOTIDE SEQUENCE [LARGE SCALE GENOMIC DNA]</scope>
</reference>
<comment type="similarity">
    <text evidence="2">Belongs to the bacterial solute-binding protein 2 family.</text>
</comment>
<dbReference type="AlphaFoldDB" id="A0A2A6FU05"/>
<evidence type="ECO:0000256" key="5">
    <source>
        <dbReference type="SAM" id="SignalP"/>
    </source>
</evidence>
<evidence type="ECO:0000256" key="1">
    <source>
        <dbReference type="ARBA" id="ARBA00004196"/>
    </source>
</evidence>
<comment type="subcellular location">
    <subcellularLocation>
        <location evidence="1">Cell envelope</location>
    </subcellularLocation>
</comment>
<dbReference type="PANTHER" id="PTHR46847:SF1">
    <property type="entry name" value="D-ALLOSE-BINDING PERIPLASMIC PROTEIN-RELATED"/>
    <property type="match status" value="1"/>
</dbReference>
<proteinExistence type="inferred from homology"/>
<dbReference type="EMBL" id="NAEP01000022">
    <property type="protein sequence ID" value="PDQ36199.1"/>
    <property type="molecule type" value="Genomic_DNA"/>
</dbReference>
<dbReference type="GO" id="GO:0030246">
    <property type="term" value="F:carbohydrate binding"/>
    <property type="evidence" value="ECO:0007669"/>
    <property type="project" value="UniProtKB-ARBA"/>
</dbReference>
<dbReference type="CDD" id="cd06316">
    <property type="entry name" value="PBP1_ABC_sugar_binding-like"/>
    <property type="match status" value="1"/>
</dbReference>
<feature type="region of interest" description="Disordered" evidence="4">
    <location>
        <begin position="30"/>
        <end position="55"/>
    </location>
</feature>
<dbReference type="Pfam" id="PF13407">
    <property type="entry name" value="Peripla_BP_4"/>
    <property type="match status" value="1"/>
</dbReference>
<dbReference type="SUPFAM" id="SSF53822">
    <property type="entry name" value="Periplasmic binding protein-like I"/>
    <property type="match status" value="1"/>
</dbReference>
<keyword evidence="3 5" id="KW-0732">Signal</keyword>
<dbReference type="Gene3D" id="3.40.50.2300">
    <property type="match status" value="2"/>
</dbReference>
<evidence type="ECO:0000256" key="4">
    <source>
        <dbReference type="SAM" id="MobiDB-lite"/>
    </source>
</evidence>
<dbReference type="PANTHER" id="PTHR46847">
    <property type="entry name" value="D-ALLOSE-BINDING PERIPLASMIC PROTEIN-RELATED"/>
    <property type="match status" value="1"/>
</dbReference>
<dbReference type="Proteomes" id="UP000219994">
    <property type="component" value="Unassembled WGS sequence"/>
</dbReference>
<protein>
    <submittedName>
        <fullName evidence="7">LacI family transcriptional regulator</fullName>
    </submittedName>
</protein>
<feature type="domain" description="Periplasmic binding protein" evidence="6">
    <location>
        <begin position="82"/>
        <end position="323"/>
    </location>
</feature>
<feature type="signal peptide" evidence="5">
    <location>
        <begin position="1"/>
        <end position="26"/>
    </location>
</feature>
<evidence type="ECO:0000313" key="7">
    <source>
        <dbReference type="EMBL" id="PDQ36199.1"/>
    </source>
</evidence>
<dbReference type="GO" id="GO:0030313">
    <property type="term" value="C:cell envelope"/>
    <property type="evidence" value="ECO:0007669"/>
    <property type="project" value="UniProtKB-SubCell"/>
</dbReference>